<evidence type="ECO:0000313" key="1">
    <source>
        <dbReference type="EMBL" id="KAJ0170483.1"/>
    </source>
</evidence>
<evidence type="ECO:0000313" key="2">
    <source>
        <dbReference type="Proteomes" id="UP000824533"/>
    </source>
</evidence>
<dbReference type="EMBL" id="CM034413">
    <property type="protein sequence ID" value="KAJ0170483.1"/>
    <property type="molecule type" value="Genomic_DNA"/>
</dbReference>
<accession>A0ACC1CFX3</accession>
<organism evidence="1 2">
    <name type="scientific">Dendrolimus kikuchii</name>
    <dbReference type="NCBI Taxonomy" id="765133"/>
    <lineage>
        <taxon>Eukaryota</taxon>
        <taxon>Metazoa</taxon>
        <taxon>Ecdysozoa</taxon>
        <taxon>Arthropoda</taxon>
        <taxon>Hexapoda</taxon>
        <taxon>Insecta</taxon>
        <taxon>Pterygota</taxon>
        <taxon>Neoptera</taxon>
        <taxon>Endopterygota</taxon>
        <taxon>Lepidoptera</taxon>
        <taxon>Glossata</taxon>
        <taxon>Ditrysia</taxon>
        <taxon>Bombycoidea</taxon>
        <taxon>Lasiocampidae</taxon>
        <taxon>Dendrolimus</taxon>
    </lineage>
</organism>
<dbReference type="Proteomes" id="UP000824533">
    <property type="component" value="Linkage Group LG27"/>
</dbReference>
<gene>
    <name evidence="1" type="ORF">K1T71_013854</name>
</gene>
<name>A0ACC1CFX3_9NEOP</name>
<sequence>MEDFVRDVDDYSDPIFAVDRLKHPLKGMRMAPYSNTFFDDNPEQLTTTPRLPYQMLPSAGLDDPEDANWHYHLNALEDRLRITDKWDEFKSLINTIDKQYGDQSKRSWEKEGRIIARFSRSLLRYMNESKTTPVPGNFKGFPSAGFGQYWDKENKPKDMLALFAVTPAPLELSTPRKVFSDQEIMQLAKQKAAQIGTQRLPQPQSTTQPLAVEQNSDGPERINDDPDKGFKDPGRPEYDLYGNIMNYPVVDGPGNPSNGRYGMRRPRMQGHAMRIPGNTGPGRGGFGIGGPGIDSLGIRRPEMGATVMGGYGMSGTPMIGSRILPPGVRNPARGRFRLRDPRIGGTIGYPNTRPLTTGNSRWNLGLGRNAVENTALGYPIRDNSRYHGTPTFGIDTSGVRNPAGMVAPEIIDPRMRYPGMVNSVPDYSHTERMHSPGVGEKGMDGGRSEDSSPATDNIESEQPLVKTPDPENAVFSEPQNDDFGSPVKWVPFNSNETEDGLAKVTDPETGRNRQFNVNGTIVVPIIDYSLQRLGLTTEPPKTVKLGLRESENEAQYVAESVDFDKVDEKDWLAFESVLGSKERQMECEGEGCQSRCKKLACESVCAGDTCASGCVGKSCSAYCKGPGCLAMCIGVECQAKCDGLGCEARCRGDSCESKCLRFSCQYTVNGRYYRGQSTWEDMYPQFNTQRPEEQTPDDD</sequence>
<comment type="caution">
    <text evidence="1">The sequence shown here is derived from an EMBL/GenBank/DDBJ whole genome shotgun (WGS) entry which is preliminary data.</text>
</comment>
<protein>
    <submittedName>
        <fullName evidence="1">Uncharacterized protein</fullName>
    </submittedName>
</protein>
<reference evidence="1 2" key="1">
    <citation type="journal article" date="2021" name="Front. Genet.">
        <title>Chromosome-Level Genome Assembly Reveals Significant Gene Expansion in the Toll and IMD Signaling Pathways of Dendrolimus kikuchii.</title>
        <authorList>
            <person name="Zhou J."/>
            <person name="Wu P."/>
            <person name="Xiong Z."/>
            <person name="Liu N."/>
            <person name="Zhao N."/>
            <person name="Ji M."/>
            <person name="Qiu Y."/>
            <person name="Yang B."/>
        </authorList>
    </citation>
    <scope>NUCLEOTIDE SEQUENCE [LARGE SCALE GENOMIC DNA]</scope>
    <source>
        <strain evidence="1">Ann1</strain>
    </source>
</reference>
<keyword evidence="2" id="KW-1185">Reference proteome</keyword>
<proteinExistence type="predicted"/>